<dbReference type="EMBL" id="BOPO01000151">
    <property type="protein sequence ID" value="GIL32062.1"/>
    <property type="molecule type" value="Genomic_DNA"/>
</dbReference>
<accession>A0A8J4EP20</accession>
<sequence>MDEMATLGCTASSSSGQGRSNLYVAVARYPSDRQAAFADSQLRGHDPGAANEQPLPDSRLLMFGPDNTMSAVKAHGPAVELHGVNGHDAWCIRGTTSPWTPYAWSEVGIRDQNTLLLVWVQLAVPGQPTDPAVRLWAATRIARASLPRLRHT</sequence>
<reference evidence="2" key="1">
    <citation type="journal article" date="2021" name="Int. J. Syst. Evol. Microbiol.">
        <title>Actinocatenispora comari sp. nov., an endophytic actinomycete isolated from aerial parts of Comarum salesowianum.</title>
        <authorList>
            <person name="Oyunbileg N."/>
            <person name="Iizaka Y."/>
            <person name="Hamada M."/>
            <person name="Davaapurev B.O."/>
            <person name="Fukumoto A."/>
            <person name="Tsetseg B."/>
            <person name="Kato F."/>
            <person name="Tamura T."/>
            <person name="Batkhuu J."/>
            <person name="Anzai Y."/>
        </authorList>
    </citation>
    <scope>NUCLEOTIDE SEQUENCE [LARGE SCALE GENOMIC DNA]</scope>
    <source>
        <strain evidence="2">NUM-2625</strain>
    </source>
</reference>
<gene>
    <name evidence="1" type="ORF">NUM_73160</name>
</gene>
<name>A0A8J4EP20_9ACTN</name>
<comment type="caution">
    <text evidence="1">The sequence shown here is derived from an EMBL/GenBank/DDBJ whole genome shotgun (WGS) entry which is preliminary data.</text>
</comment>
<dbReference type="AlphaFoldDB" id="A0A8J4EP20"/>
<evidence type="ECO:0000313" key="1">
    <source>
        <dbReference type="EMBL" id="GIL32062.1"/>
    </source>
</evidence>
<proteinExistence type="predicted"/>
<keyword evidence="2" id="KW-1185">Reference proteome</keyword>
<protein>
    <submittedName>
        <fullName evidence="1">Uncharacterized protein</fullName>
    </submittedName>
</protein>
<evidence type="ECO:0000313" key="2">
    <source>
        <dbReference type="Proteomes" id="UP000614996"/>
    </source>
</evidence>
<dbReference type="RefSeq" id="WP_207129592.1">
    <property type="nucleotide sequence ID" value="NZ_BOPO01000151.1"/>
</dbReference>
<organism evidence="1 2">
    <name type="scientific">Actinocatenispora comari</name>
    <dbReference type="NCBI Taxonomy" id="2807577"/>
    <lineage>
        <taxon>Bacteria</taxon>
        <taxon>Bacillati</taxon>
        <taxon>Actinomycetota</taxon>
        <taxon>Actinomycetes</taxon>
        <taxon>Micromonosporales</taxon>
        <taxon>Micromonosporaceae</taxon>
        <taxon>Actinocatenispora</taxon>
    </lineage>
</organism>
<dbReference type="Proteomes" id="UP000614996">
    <property type="component" value="Unassembled WGS sequence"/>
</dbReference>